<evidence type="ECO:0000313" key="2">
    <source>
        <dbReference type="Proteomes" id="UP000789570"/>
    </source>
</evidence>
<protein>
    <submittedName>
        <fullName evidence="1">17590_t:CDS:1</fullName>
    </submittedName>
</protein>
<evidence type="ECO:0000313" key="1">
    <source>
        <dbReference type="EMBL" id="CAG8708004.1"/>
    </source>
</evidence>
<dbReference type="OrthoDB" id="2486162at2759"/>
<dbReference type="AlphaFoldDB" id="A0A9N9N6Q5"/>
<feature type="non-terminal residue" evidence="1">
    <location>
        <position position="109"/>
    </location>
</feature>
<accession>A0A9N9N6Q5</accession>
<reference evidence="1" key="1">
    <citation type="submission" date="2021-06" db="EMBL/GenBank/DDBJ databases">
        <authorList>
            <person name="Kallberg Y."/>
            <person name="Tangrot J."/>
            <person name="Rosling A."/>
        </authorList>
    </citation>
    <scope>NUCLEOTIDE SEQUENCE</scope>
    <source>
        <strain evidence="1">UK204</strain>
    </source>
</reference>
<dbReference type="EMBL" id="CAJVPQ010008573">
    <property type="protein sequence ID" value="CAG8708004.1"/>
    <property type="molecule type" value="Genomic_DNA"/>
</dbReference>
<organism evidence="1 2">
    <name type="scientific">Funneliformis caledonium</name>
    <dbReference type="NCBI Taxonomy" id="1117310"/>
    <lineage>
        <taxon>Eukaryota</taxon>
        <taxon>Fungi</taxon>
        <taxon>Fungi incertae sedis</taxon>
        <taxon>Mucoromycota</taxon>
        <taxon>Glomeromycotina</taxon>
        <taxon>Glomeromycetes</taxon>
        <taxon>Glomerales</taxon>
        <taxon>Glomeraceae</taxon>
        <taxon>Funneliformis</taxon>
    </lineage>
</organism>
<gene>
    <name evidence="1" type="ORF">FCALED_LOCUS13792</name>
</gene>
<proteinExistence type="predicted"/>
<keyword evidence="2" id="KW-1185">Reference proteome</keyword>
<dbReference type="Proteomes" id="UP000789570">
    <property type="component" value="Unassembled WGS sequence"/>
</dbReference>
<sequence length="109" mass="12870">MCQWISKVNKDLFQRKIPRKSHPIRCEFKTLTDVQINLFLKLDPVEPSEYAMKKKFSNQYPATIASMLRLIKKYHYWPKNISNDITDILEDTYGLSISQVCKMNNVNLT</sequence>
<comment type="caution">
    <text evidence="1">The sequence shown here is derived from an EMBL/GenBank/DDBJ whole genome shotgun (WGS) entry which is preliminary data.</text>
</comment>
<name>A0A9N9N6Q5_9GLOM</name>